<name>A0A0A9GC58_ARUDO</name>
<accession>A0A0A9GC58</accession>
<sequence>MLPAAKKFPDISSMRTASRTLSYICVAIGKSPTACKYSPYERKAFSVWFLPPAQKSMDPAVKSWAADSVSPFRSAISPLTALTRNFRWS</sequence>
<reference evidence="1" key="1">
    <citation type="submission" date="2014-09" db="EMBL/GenBank/DDBJ databases">
        <authorList>
            <person name="Magalhaes I.L.F."/>
            <person name="Oliveira U."/>
            <person name="Santos F.R."/>
            <person name="Vidigal T.H.D.A."/>
            <person name="Brescovit A.D."/>
            <person name="Santos A.J."/>
        </authorList>
    </citation>
    <scope>NUCLEOTIDE SEQUENCE</scope>
    <source>
        <tissue evidence="1">Shoot tissue taken approximately 20 cm above the soil surface</tissue>
    </source>
</reference>
<protein>
    <submittedName>
        <fullName evidence="1">Uncharacterized protein</fullName>
    </submittedName>
</protein>
<reference evidence="1" key="2">
    <citation type="journal article" date="2015" name="Data Brief">
        <title>Shoot transcriptome of the giant reed, Arundo donax.</title>
        <authorList>
            <person name="Barrero R.A."/>
            <person name="Guerrero F.D."/>
            <person name="Moolhuijzen P."/>
            <person name="Goolsby J.A."/>
            <person name="Tidwell J."/>
            <person name="Bellgard S.E."/>
            <person name="Bellgard M.I."/>
        </authorList>
    </citation>
    <scope>NUCLEOTIDE SEQUENCE</scope>
    <source>
        <tissue evidence="1">Shoot tissue taken approximately 20 cm above the soil surface</tissue>
    </source>
</reference>
<proteinExistence type="predicted"/>
<dbReference type="AlphaFoldDB" id="A0A0A9GC58"/>
<organism evidence="1">
    <name type="scientific">Arundo donax</name>
    <name type="common">Giant reed</name>
    <name type="synonym">Donax arundinaceus</name>
    <dbReference type="NCBI Taxonomy" id="35708"/>
    <lineage>
        <taxon>Eukaryota</taxon>
        <taxon>Viridiplantae</taxon>
        <taxon>Streptophyta</taxon>
        <taxon>Embryophyta</taxon>
        <taxon>Tracheophyta</taxon>
        <taxon>Spermatophyta</taxon>
        <taxon>Magnoliopsida</taxon>
        <taxon>Liliopsida</taxon>
        <taxon>Poales</taxon>
        <taxon>Poaceae</taxon>
        <taxon>PACMAD clade</taxon>
        <taxon>Arundinoideae</taxon>
        <taxon>Arundineae</taxon>
        <taxon>Arundo</taxon>
    </lineage>
</organism>
<evidence type="ECO:0000313" key="1">
    <source>
        <dbReference type="EMBL" id="JAE21044.1"/>
    </source>
</evidence>
<dbReference type="EMBL" id="GBRH01176852">
    <property type="protein sequence ID" value="JAE21044.1"/>
    <property type="molecule type" value="Transcribed_RNA"/>
</dbReference>